<dbReference type="AlphaFoldDB" id="R4WE76"/>
<accession>R4WE76</accession>
<organism evidence="1">
    <name type="scientific">Riptortus pedestris</name>
    <name type="common">Bean bug</name>
    <dbReference type="NCBI Taxonomy" id="329032"/>
    <lineage>
        <taxon>Eukaryota</taxon>
        <taxon>Metazoa</taxon>
        <taxon>Ecdysozoa</taxon>
        <taxon>Arthropoda</taxon>
        <taxon>Hexapoda</taxon>
        <taxon>Insecta</taxon>
        <taxon>Pterygota</taxon>
        <taxon>Neoptera</taxon>
        <taxon>Paraneoptera</taxon>
        <taxon>Hemiptera</taxon>
        <taxon>Heteroptera</taxon>
        <taxon>Panheteroptera</taxon>
        <taxon>Pentatomomorpha</taxon>
        <taxon>Coreoidea</taxon>
        <taxon>Alydidae</taxon>
        <taxon>Riptortus</taxon>
    </lineage>
</organism>
<sequence>MLSLSSDKTKNPKISTRTLKIMYTAEKKKIRRMCTGCYTQIKEAEGRVAAGKKVSTYCSDCEQQPFFCIECFGQHNK</sequence>
<reference evidence="1" key="1">
    <citation type="journal article" date="2013" name="PLoS ONE">
        <title>Gene expression in gut symbiotic organ of stinkbug affected by extracellular bacterial symbiont.</title>
        <authorList>
            <person name="Futahashi R."/>
            <person name="Tanaka K."/>
            <person name="Tanahashi M."/>
            <person name="Nikoh N."/>
            <person name="Kikuchi Y."/>
            <person name="Lee B.L."/>
            <person name="Fukatsu T."/>
        </authorList>
    </citation>
    <scope>NUCLEOTIDE SEQUENCE</scope>
    <source>
        <tissue evidence="1">Midgut</tissue>
    </source>
</reference>
<proteinExistence type="evidence at transcript level"/>
<name>R4WE76_RIPPE</name>
<dbReference type="EMBL" id="AK418174">
    <property type="protein sequence ID" value="BAN21389.1"/>
    <property type="molecule type" value="mRNA"/>
</dbReference>
<evidence type="ECO:0000313" key="1">
    <source>
        <dbReference type="EMBL" id="BAN21389.1"/>
    </source>
</evidence>
<protein>
    <submittedName>
        <fullName evidence="1">Unkown protein</fullName>
    </submittedName>
</protein>